<feature type="domain" description="DUF6429" evidence="1">
    <location>
        <begin position="2"/>
        <end position="76"/>
    </location>
</feature>
<dbReference type="eggNOG" id="ENOG50330NX">
    <property type="taxonomic scope" value="Bacteria"/>
</dbReference>
<proteinExistence type="predicted"/>
<comment type="caution">
    <text evidence="2">The sequence shown here is derived from an EMBL/GenBank/DDBJ whole genome shotgun (WGS) entry which is preliminary data.</text>
</comment>
<dbReference type="Proteomes" id="UP000030832">
    <property type="component" value="Unassembled WGS sequence"/>
</dbReference>
<dbReference type="RefSeq" id="WP_034626349.1">
    <property type="nucleotide sequence ID" value="NZ_JRJU01000003.1"/>
</dbReference>
<dbReference type="InterPro" id="IPR045489">
    <property type="entry name" value="DUF6429"/>
</dbReference>
<name>A0A0B0IFT1_9BACI</name>
<evidence type="ECO:0000259" key="1">
    <source>
        <dbReference type="Pfam" id="PF20008"/>
    </source>
</evidence>
<gene>
    <name evidence="2" type="ORF">LQ50_04160</name>
</gene>
<dbReference type="OrthoDB" id="9800962at2"/>
<dbReference type="EMBL" id="JRJU01000003">
    <property type="protein sequence ID" value="KHF41428.1"/>
    <property type="molecule type" value="Genomic_DNA"/>
</dbReference>
<evidence type="ECO:0000313" key="2">
    <source>
        <dbReference type="EMBL" id="KHF41428.1"/>
    </source>
</evidence>
<protein>
    <submittedName>
        <fullName evidence="2">Transposase</fullName>
    </submittedName>
</protein>
<dbReference type="AlphaFoldDB" id="A0A0B0IFT1"/>
<evidence type="ECO:0000313" key="3">
    <source>
        <dbReference type="Proteomes" id="UP000030832"/>
    </source>
</evidence>
<reference evidence="2 3" key="1">
    <citation type="submission" date="2014-09" db="EMBL/GenBank/DDBJ databases">
        <title>Genome sequencing and annotation of Bacillus Okhensis strain Kh10-101T.</title>
        <authorList>
            <person name="Prakash J.S."/>
        </authorList>
    </citation>
    <scope>NUCLEOTIDE SEQUENCE [LARGE SCALE GENOMIC DNA]</scope>
    <source>
        <strain evidence="3">Kh10-101T</strain>
    </source>
</reference>
<organism evidence="2 3">
    <name type="scientific">Halalkalibacter okhensis</name>
    <dbReference type="NCBI Taxonomy" id="333138"/>
    <lineage>
        <taxon>Bacteria</taxon>
        <taxon>Bacillati</taxon>
        <taxon>Bacillota</taxon>
        <taxon>Bacilli</taxon>
        <taxon>Bacillales</taxon>
        <taxon>Bacillaceae</taxon>
        <taxon>Halalkalibacter</taxon>
    </lineage>
</organism>
<dbReference type="Pfam" id="PF20008">
    <property type="entry name" value="DUF6429"/>
    <property type="match status" value="1"/>
</dbReference>
<sequence>MEEKVKELTLLLLYLTSWKENDLPGEMRRSWKGYPFDTLNELTDEDFNRGNVRSKSVYLTEAGIKEAEELMKKYLGEVENN</sequence>
<keyword evidence="3" id="KW-1185">Reference proteome</keyword>
<accession>A0A0B0IFT1</accession>